<proteinExistence type="predicted"/>
<comment type="caution">
    <text evidence="2">The sequence shown here is derived from an EMBL/GenBank/DDBJ whole genome shotgun (WGS) entry which is preliminary data.</text>
</comment>
<dbReference type="Gene3D" id="3.60.40.10">
    <property type="entry name" value="PPM-type phosphatase domain"/>
    <property type="match status" value="1"/>
</dbReference>
<gene>
    <name evidence="2" type="ORF">FHS29_000286</name>
</gene>
<organism evidence="2 3">
    <name type="scientific">Saccharothrix tamanrassetensis</name>
    <dbReference type="NCBI Taxonomy" id="1051531"/>
    <lineage>
        <taxon>Bacteria</taxon>
        <taxon>Bacillati</taxon>
        <taxon>Actinomycetota</taxon>
        <taxon>Actinomycetes</taxon>
        <taxon>Pseudonocardiales</taxon>
        <taxon>Pseudonocardiaceae</taxon>
        <taxon>Saccharothrix</taxon>
    </lineage>
</organism>
<reference evidence="2 3" key="1">
    <citation type="submission" date="2020-08" db="EMBL/GenBank/DDBJ databases">
        <title>Genomic Encyclopedia of Type Strains, Phase III (KMG-III): the genomes of soil and plant-associated and newly described type strains.</title>
        <authorList>
            <person name="Whitman W."/>
        </authorList>
    </citation>
    <scope>NUCLEOTIDE SEQUENCE [LARGE SCALE GENOMIC DNA]</scope>
    <source>
        <strain evidence="2 3">CECT 8640</strain>
    </source>
</reference>
<accession>A0A841CD88</accession>
<feature type="domain" description="PPM-type phosphatase" evidence="1">
    <location>
        <begin position="30"/>
        <end position="223"/>
    </location>
</feature>
<evidence type="ECO:0000259" key="1">
    <source>
        <dbReference type="Pfam" id="PF13672"/>
    </source>
</evidence>
<evidence type="ECO:0000313" key="2">
    <source>
        <dbReference type="EMBL" id="MBB5953716.1"/>
    </source>
</evidence>
<sequence>MAGLRGGLTMETIFATDAGDSGVNEDSVVAGADFAVVLDGATAEPDTDTGCVHGVRWFARQLTGALARRLALDASAARPLADVLHDALDAVGRSHADTCDLTNLCSPSATAAILRHRDRHADYLVLGDSPIVLEADDGTVSTVADDRLARYTGTWADMRHSRNVPGGFWVAGNNPAAAGHALVGTVPVAGLRRAALLTDGVTRLVERYDWSWRDLVSALDETGPAEVISLTRQAERRTPHGRFVGKRHDDATAALCRFAGDRGSGVHRD</sequence>
<dbReference type="Pfam" id="PF13672">
    <property type="entry name" value="PP2C_2"/>
    <property type="match status" value="1"/>
</dbReference>
<name>A0A841CD88_9PSEU</name>
<dbReference type="InterPro" id="IPR001932">
    <property type="entry name" value="PPM-type_phosphatase-like_dom"/>
</dbReference>
<dbReference type="EMBL" id="JACHJN010000001">
    <property type="protein sequence ID" value="MBB5953716.1"/>
    <property type="molecule type" value="Genomic_DNA"/>
</dbReference>
<protein>
    <recommendedName>
        <fullName evidence="1">PPM-type phosphatase domain-containing protein</fullName>
    </recommendedName>
</protein>
<keyword evidence="3" id="KW-1185">Reference proteome</keyword>
<dbReference type="InterPro" id="IPR036457">
    <property type="entry name" value="PPM-type-like_dom_sf"/>
</dbReference>
<dbReference type="AlphaFoldDB" id="A0A841CD88"/>
<dbReference type="Proteomes" id="UP000547510">
    <property type="component" value="Unassembled WGS sequence"/>
</dbReference>
<dbReference type="RefSeq" id="WP_221455258.1">
    <property type="nucleotide sequence ID" value="NZ_JACHJN010000001.1"/>
</dbReference>
<dbReference type="SUPFAM" id="SSF81606">
    <property type="entry name" value="PP2C-like"/>
    <property type="match status" value="1"/>
</dbReference>
<evidence type="ECO:0000313" key="3">
    <source>
        <dbReference type="Proteomes" id="UP000547510"/>
    </source>
</evidence>